<comment type="similarity">
    <text evidence="1">Belongs to the ATG14 family.</text>
</comment>
<keyword evidence="6" id="KW-1185">Reference proteome</keyword>
<evidence type="ECO:0000256" key="3">
    <source>
        <dbReference type="ARBA" id="ARBA00023054"/>
    </source>
</evidence>
<dbReference type="RefSeq" id="XP_060283397.1">
    <property type="nucleotide sequence ID" value="XM_060433090.1"/>
</dbReference>
<comment type="caution">
    <text evidence="5">The sequence shown here is derived from an EMBL/GenBank/DDBJ whole genome shotgun (WGS) entry which is preliminary data.</text>
</comment>
<evidence type="ECO:0000256" key="1">
    <source>
        <dbReference type="ARBA" id="ARBA00009574"/>
    </source>
</evidence>
<proteinExistence type="inferred from homology"/>
<feature type="compositionally biased region" description="Polar residues" evidence="4">
    <location>
        <begin position="388"/>
        <end position="397"/>
    </location>
</feature>
<feature type="compositionally biased region" description="Basic and acidic residues" evidence="4">
    <location>
        <begin position="440"/>
        <end position="449"/>
    </location>
</feature>
<reference evidence="5" key="1">
    <citation type="submission" date="2023-06" db="EMBL/GenBank/DDBJ databases">
        <title>Genome-scale phylogeny and comparative genomics of the fungal order Sordariales.</title>
        <authorList>
            <consortium name="Lawrence Berkeley National Laboratory"/>
            <person name="Hensen N."/>
            <person name="Bonometti L."/>
            <person name="Westerberg I."/>
            <person name="Brannstrom I.O."/>
            <person name="Guillou S."/>
            <person name="Cros-Aarteil S."/>
            <person name="Calhoun S."/>
            <person name="Haridas S."/>
            <person name="Kuo A."/>
            <person name="Mondo S."/>
            <person name="Pangilinan J."/>
            <person name="Riley R."/>
            <person name="Labutti K."/>
            <person name="Andreopoulos B."/>
            <person name="Lipzen A."/>
            <person name="Chen C."/>
            <person name="Yanf M."/>
            <person name="Daum C."/>
            <person name="Ng V."/>
            <person name="Clum A."/>
            <person name="Steindorff A."/>
            <person name="Ohm R."/>
            <person name="Martin F."/>
            <person name="Silar P."/>
            <person name="Natvig D."/>
            <person name="Lalanne C."/>
            <person name="Gautier V."/>
            <person name="Ament-Velasquez S.L."/>
            <person name="Kruys A."/>
            <person name="Hutchinson M.I."/>
            <person name="Powell A.J."/>
            <person name="Barry K."/>
            <person name="Miller A.N."/>
            <person name="Grigoriev I.V."/>
            <person name="Debuchy R."/>
            <person name="Gladieux P."/>
            <person name="Thoren M.H."/>
            <person name="Johannesson H."/>
        </authorList>
    </citation>
    <scope>NUCLEOTIDE SEQUENCE</scope>
    <source>
        <strain evidence="5">8032-3</strain>
    </source>
</reference>
<dbReference type="InterPro" id="IPR018791">
    <property type="entry name" value="UV_resistance/autophagy_Atg14"/>
</dbReference>
<dbReference type="EMBL" id="MU839009">
    <property type="protein sequence ID" value="KAK1767184.1"/>
    <property type="molecule type" value="Genomic_DNA"/>
</dbReference>
<dbReference type="Pfam" id="PF10186">
    <property type="entry name" value="ATG14"/>
    <property type="match status" value="1"/>
</dbReference>
<keyword evidence="3" id="KW-0175">Coiled coil</keyword>
<accession>A0AAJ0BZ77</accession>
<dbReference type="GO" id="GO:0000149">
    <property type="term" value="F:SNARE binding"/>
    <property type="evidence" value="ECO:0007669"/>
    <property type="project" value="TreeGrafter"/>
</dbReference>
<dbReference type="AlphaFoldDB" id="A0AAJ0BZ77"/>
<feature type="region of interest" description="Disordered" evidence="4">
    <location>
        <begin position="440"/>
        <end position="485"/>
    </location>
</feature>
<sequence>MDRLHCDICRRPHHGQRLPFLCAVDARNQLYEGRLQNALALMENEDLERQINAVLSPSADESMHLRGSPRVKMDIWKSAEAAGIDRTSQIIAQADRLKVEVDAARMEIEGRKESIARRRSDLESVSNGIPARRARQLDEAERAIQMTRYKWNRCAGTTAATRAFLCEEAARLYGLRQVKKGNSKRYEIGGVEIVELHAMNGMTPEGISTSLAHVAHILMLASHYLAIRLPAEVTLPHRDYPRPTIFSVASSYRHGEALFPGSGLPYQVPSDAGAGDDVPAPRPRPLFIDKPLSTLAKEDPSTYALFLEGVVLLSYNIAWACCSQGVSFGDKNSYEDICNMGQNLYRLLIGDQLHRKSVEPAFPTPFSPSGDISKDDGSDDIGKHKTQTGRWSHGSSHSFLGSAEGTEFVRSFKLLNPTKLVDRIKKKLSSEVPMLEWEKIDGNEARGAEGELESSSRLPGTGGGVAERSRTSGGNGWTKLKQRPE</sequence>
<dbReference type="GeneID" id="85316277"/>
<evidence type="ECO:0000256" key="2">
    <source>
        <dbReference type="ARBA" id="ARBA00013807"/>
    </source>
</evidence>
<dbReference type="GO" id="GO:0000323">
    <property type="term" value="C:lytic vacuole"/>
    <property type="evidence" value="ECO:0007669"/>
    <property type="project" value="TreeGrafter"/>
</dbReference>
<protein>
    <recommendedName>
        <fullName evidence="2">Autophagy-related protein 14</fullName>
    </recommendedName>
</protein>
<dbReference type="GO" id="GO:0035493">
    <property type="term" value="P:SNARE complex assembly"/>
    <property type="evidence" value="ECO:0007669"/>
    <property type="project" value="TreeGrafter"/>
</dbReference>
<feature type="region of interest" description="Disordered" evidence="4">
    <location>
        <begin position="359"/>
        <end position="397"/>
    </location>
</feature>
<evidence type="ECO:0000256" key="4">
    <source>
        <dbReference type="SAM" id="MobiDB-lite"/>
    </source>
</evidence>
<evidence type="ECO:0000313" key="6">
    <source>
        <dbReference type="Proteomes" id="UP001244011"/>
    </source>
</evidence>
<dbReference type="GO" id="GO:0032991">
    <property type="term" value="C:protein-containing complex"/>
    <property type="evidence" value="ECO:0007669"/>
    <property type="project" value="UniProtKB-ARBA"/>
</dbReference>
<dbReference type="PANTHER" id="PTHR15157:SF13">
    <property type="entry name" value="AUTOPHAGY-RELATED PROTEIN 14"/>
    <property type="match status" value="1"/>
</dbReference>
<name>A0AAJ0BZ77_9PEZI</name>
<dbReference type="PANTHER" id="PTHR15157">
    <property type="entry name" value="UV RADIATION RESISTANCE-ASSOCIATED GENE PROTEIN"/>
    <property type="match status" value="1"/>
</dbReference>
<organism evidence="5 6">
    <name type="scientific">Phialemonium atrogriseum</name>
    <dbReference type="NCBI Taxonomy" id="1093897"/>
    <lineage>
        <taxon>Eukaryota</taxon>
        <taxon>Fungi</taxon>
        <taxon>Dikarya</taxon>
        <taxon>Ascomycota</taxon>
        <taxon>Pezizomycotina</taxon>
        <taxon>Sordariomycetes</taxon>
        <taxon>Sordariomycetidae</taxon>
        <taxon>Cephalothecales</taxon>
        <taxon>Cephalothecaceae</taxon>
        <taxon>Phialemonium</taxon>
    </lineage>
</organism>
<feature type="compositionally biased region" description="Basic and acidic residues" evidence="4">
    <location>
        <begin position="372"/>
        <end position="383"/>
    </location>
</feature>
<evidence type="ECO:0000313" key="5">
    <source>
        <dbReference type="EMBL" id="KAK1767184.1"/>
    </source>
</evidence>
<gene>
    <name evidence="5" type="ORF">QBC33DRAFT_80341</name>
</gene>
<dbReference type="GO" id="GO:0005768">
    <property type="term" value="C:endosome"/>
    <property type="evidence" value="ECO:0007669"/>
    <property type="project" value="TreeGrafter"/>
</dbReference>
<dbReference type="Proteomes" id="UP001244011">
    <property type="component" value="Unassembled WGS sequence"/>
</dbReference>